<dbReference type="GO" id="GO:0030001">
    <property type="term" value="P:metal ion transport"/>
    <property type="evidence" value="ECO:0007669"/>
    <property type="project" value="UniProtKB-ARBA"/>
</dbReference>
<evidence type="ECO:0000256" key="1">
    <source>
        <dbReference type="ARBA" id="ARBA00004651"/>
    </source>
</evidence>
<accession>A0A1M4X6M0</accession>
<dbReference type="OrthoDB" id="9810952at2"/>
<feature type="transmembrane region" description="Helical" evidence="9">
    <location>
        <begin position="400"/>
        <end position="423"/>
    </location>
</feature>
<feature type="transmembrane region" description="Helical" evidence="9">
    <location>
        <begin position="80"/>
        <end position="101"/>
    </location>
</feature>
<dbReference type="RefSeq" id="WP_072864786.1">
    <property type="nucleotide sequence ID" value="NZ_FQUI01000020.1"/>
</dbReference>
<dbReference type="PANTHER" id="PTHR32024:SF2">
    <property type="entry name" value="TRK SYSTEM POTASSIUM UPTAKE PROTEIN TRKG-RELATED"/>
    <property type="match status" value="1"/>
</dbReference>
<evidence type="ECO:0000256" key="6">
    <source>
        <dbReference type="ARBA" id="ARBA00022989"/>
    </source>
</evidence>
<keyword evidence="5 9" id="KW-0812">Transmembrane</keyword>
<keyword evidence="6 9" id="KW-1133">Transmembrane helix</keyword>
<proteinExistence type="inferred from homology"/>
<dbReference type="STRING" id="1122195.SAMN02745164_01355"/>
<feature type="transmembrane region" description="Helical" evidence="9">
    <location>
        <begin position="46"/>
        <end position="68"/>
    </location>
</feature>
<name>A0A1M4X6M0_MARH1</name>
<evidence type="ECO:0000256" key="8">
    <source>
        <dbReference type="ARBA" id="ARBA00023136"/>
    </source>
</evidence>
<feature type="transmembrane region" description="Helical" evidence="9">
    <location>
        <begin position="242"/>
        <end position="262"/>
    </location>
</feature>
<comment type="subcellular location">
    <subcellularLocation>
        <location evidence="1">Cell membrane</location>
        <topology evidence="1">Multi-pass membrane protein</topology>
    </subcellularLocation>
</comment>
<evidence type="ECO:0000313" key="10">
    <source>
        <dbReference type="EMBL" id="SHE89164.1"/>
    </source>
</evidence>
<evidence type="ECO:0000256" key="4">
    <source>
        <dbReference type="ARBA" id="ARBA00022475"/>
    </source>
</evidence>
<sequence length="500" mass="55891">MPKYLTNLKYRYKLIFKNTGLMLVYFGVGLILFGSLALFYRDLNSFYSFLEAGLISIFTGTFFILISWNVKTSAINIQDAIVIIFLVWTLAIFFSALPFVFSGILNIHQAIFESTSGWTTTGLTLVDVTKIPKIFLLWRSLMQYFGGAGFALIMVIATGALGVGLYQAEGRTDNVVPNLRDSAKIIFGIYISWAIIGIILLKFIAKLSFFDSFNHTLTALATGGFSTKINSIGEFNNINAEIIIMGLMIAGGTGFGVHYAALKRRDLFKKNPEPKTMLFILIISIPLILFFTTKMLYGFWGGLRHSAFQAISALTGTGFSTVSFNNWNNFGLLIMTILMILGGMMDSTSGGLKLFRIFVIWKIIIHQIKSYFKPEGSIFHIEVYKGISKKKISYDTLKDVIAVVFMYFLIYTIGVLVLLSYGYSMEDSLFEYASALSAVGLSVGITTPNSPLGIIWIETMGMYLGRLEFFVIFFAIIKIFRDIKDIIQINLSKLEGGEPF</sequence>
<feature type="transmembrane region" description="Helical" evidence="9">
    <location>
        <begin position="144"/>
        <end position="166"/>
    </location>
</feature>
<evidence type="ECO:0000313" key="11">
    <source>
        <dbReference type="Proteomes" id="UP000184334"/>
    </source>
</evidence>
<keyword evidence="7" id="KW-0406">Ion transport</keyword>
<organism evidence="10 11">
    <name type="scientific">Marinitoga hydrogenitolerans (strain DSM 16785 / JCM 12826 / AT1271)</name>
    <dbReference type="NCBI Taxonomy" id="1122195"/>
    <lineage>
        <taxon>Bacteria</taxon>
        <taxon>Thermotogati</taxon>
        <taxon>Thermotogota</taxon>
        <taxon>Thermotogae</taxon>
        <taxon>Petrotogales</taxon>
        <taxon>Petrotogaceae</taxon>
        <taxon>Marinitoga</taxon>
    </lineage>
</organism>
<evidence type="ECO:0000256" key="2">
    <source>
        <dbReference type="ARBA" id="ARBA00009137"/>
    </source>
</evidence>
<dbReference type="InterPro" id="IPR003445">
    <property type="entry name" value="Cat_transpt"/>
</dbReference>
<comment type="caution">
    <text evidence="10">The sequence shown here is derived from an EMBL/GenBank/DDBJ whole genome shotgun (WGS) entry which is preliminary data.</text>
</comment>
<dbReference type="PANTHER" id="PTHR32024">
    <property type="entry name" value="TRK SYSTEM POTASSIUM UPTAKE PROTEIN TRKG-RELATED"/>
    <property type="match status" value="1"/>
</dbReference>
<comment type="similarity">
    <text evidence="2">Belongs to the TrkH potassium transport family.</text>
</comment>
<keyword evidence="3" id="KW-0813">Transport</keyword>
<evidence type="ECO:0000256" key="3">
    <source>
        <dbReference type="ARBA" id="ARBA00022448"/>
    </source>
</evidence>
<evidence type="ECO:0000256" key="9">
    <source>
        <dbReference type="SAM" id="Phobius"/>
    </source>
</evidence>
<gene>
    <name evidence="10" type="ORF">SAMN02745164_01355</name>
</gene>
<reference evidence="10" key="1">
    <citation type="submission" date="2016-11" db="EMBL/GenBank/DDBJ databases">
        <authorList>
            <person name="Varghese N."/>
            <person name="Submissions S."/>
        </authorList>
    </citation>
    <scope>NUCLEOTIDE SEQUENCE [LARGE SCALE GENOMIC DNA]</scope>
    <source>
        <strain evidence="10">DSM 16785</strain>
    </source>
</reference>
<evidence type="ECO:0000256" key="5">
    <source>
        <dbReference type="ARBA" id="ARBA00022692"/>
    </source>
</evidence>
<dbReference type="GO" id="GO:0008324">
    <property type="term" value="F:monoatomic cation transmembrane transporter activity"/>
    <property type="evidence" value="ECO:0007669"/>
    <property type="project" value="InterPro"/>
</dbReference>
<keyword evidence="8 9" id="KW-0472">Membrane</keyword>
<feature type="transmembrane region" description="Helical" evidence="9">
    <location>
        <begin position="187"/>
        <end position="205"/>
    </location>
</feature>
<protein>
    <submittedName>
        <fullName evidence="10">Trk system potassium uptake protein TrkH</fullName>
    </submittedName>
</protein>
<dbReference type="Proteomes" id="UP000184334">
    <property type="component" value="Unassembled WGS sequence"/>
</dbReference>
<dbReference type="AlphaFoldDB" id="A0A1M4X6M0"/>
<dbReference type="Pfam" id="PF02386">
    <property type="entry name" value="TrkH"/>
    <property type="match status" value="1"/>
</dbReference>
<feature type="transmembrane region" description="Helical" evidence="9">
    <location>
        <begin position="463"/>
        <end position="480"/>
    </location>
</feature>
<feature type="transmembrane region" description="Helical" evidence="9">
    <location>
        <begin position="327"/>
        <end position="345"/>
    </location>
</feature>
<feature type="transmembrane region" description="Helical" evidence="9">
    <location>
        <begin position="21"/>
        <end position="40"/>
    </location>
</feature>
<keyword evidence="4" id="KW-1003">Cell membrane</keyword>
<evidence type="ECO:0000256" key="7">
    <source>
        <dbReference type="ARBA" id="ARBA00023065"/>
    </source>
</evidence>
<dbReference type="EMBL" id="FQUI01000020">
    <property type="protein sequence ID" value="SHE89164.1"/>
    <property type="molecule type" value="Genomic_DNA"/>
</dbReference>
<feature type="transmembrane region" description="Helical" evidence="9">
    <location>
        <begin position="278"/>
        <end position="300"/>
    </location>
</feature>
<keyword evidence="11" id="KW-1185">Reference proteome</keyword>
<dbReference type="GO" id="GO:0005886">
    <property type="term" value="C:plasma membrane"/>
    <property type="evidence" value="ECO:0007669"/>
    <property type="project" value="UniProtKB-SubCell"/>
</dbReference>